<dbReference type="SUPFAM" id="SSF57884">
    <property type="entry name" value="Ada DNA repair protein, N-terminal domain (N-Ada 10)"/>
    <property type="match status" value="1"/>
</dbReference>
<reference evidence="2" key="1">
    <citation type="submission" date="2018-11" db="EMBL/GenBank/DDBJ databases">
        <title>Proposal to divide the Flavobacteriaceae and reorganize its genera based on Amino Acid Identity values calculated from whole genome sequences.</title>
        <authorList>
            <person name="Nicholson A.C."/>
            <person name="Gulvik C.A."/>
            <person name="Whitney A.M."/>
            <person name="Humrighouse B.W."/>
            <person name="Bell M."/>
            <person name="Holmes B."/>
            <person name="Steigerwalt A."/>
            <person name="Villarma A."/>
            <person name="Sheth M."/>
            <person name="Batra D."/>
            <person name="Pryor J."/>
            <person name="Bernardet J.-F."/>
            <person name="Hugo C."/>
            <person name="Kampfer P."/>
            <person name="Newman J."/>
            <person name="Mcquiston J.R."/>
        </authorList>
    </citation>
    <scope>NUCLEOTIDE SEQUENCE [LARGE SCALE GENOMIC DNA]</scope>
    <source>
        <strain evidence="2">H3056</strain>
    </source>
</reference>
<dbReference type="AlphaFoldDB" id="A0A3N0WV80"/>
<dbReference type="EMBL" id="RJUG01000003">
    <property type="protein sequence ID" value="ROI08980.1"/>
    <property type="molecule type" value="Genomic_DNA"/>
</dbReference>
<organism evidence="1 2">
    <name type="scientific">Kaistella daneshvariae</name>
    <dbReference type="NCBI Taxonomy" id="2487074"/>
    <lineage>
        <taxon>Bacteria</taxon>
        <taxon>Pseudomonadati</taxon>
        <taxon>Bacteroidota</taxon>
        <taxon>Flavobacteriia</taxon>
        <taxon>Flavobacteriales</taxon>
        <taxon>Weeksellaceae</taxon>
        <taxon>Chryseobacterium group</taxon>
        <taxon>Kaistella</taxon>
    </lineage>
</organism>
<gene>
    <name evidence="1" type="ORF">EGI11_06050</name>
</gene>
<proteinExistence type="predicted"/>
<evidence type="ECO:0000313" key="1">
    <source>
        <dbReference type="EMBL" id="ROI08980.1"/>
    </source>
</evidence>
<dbReference type="Proteomes" id="UP000270224">
    <property type="component" value="Unassembled WGS sequence"/>
</dbReference>
<protein>
    <submittedName>
        <fullName evidence="1">Uncharacterized protein</fullName>
    </submittedName>
</protein>
<accession>A0A3N0WV80</accession>
<reference evidence="2" key="2">
    <citation type="submission" date="2018-11" db="EMBL/GenBank/DDBJ databases">
        <title>Proposal to divide the Flavobacteriaceae and reorganize its genera based on Amino Acid Identity values calculated from whole genome sequences.</title>
        <authorList>
            <person name="Nicholson A.C."/>
            <person name="Gulvik C.A."/>
            <person name="Whitney A.M."/>
            <person name="Humrighouse B.W."/>
            <person name="Bell M."/>
            <person name="Holmens B."/>
            <person name="Steigerwalt A."/>
            <person name="Villarma A."/>
            <person name="Sheth M."/>
            <person name="Batra D."/>
            <person name="Pryor J."/>
            <person name="Bernardet J.-F."/>
            <person name="Hugo C."/>
            <person name="Kampfer P."/>
            <person name="Newman J."/>
            <person name="Mcquiston J.R."/>
        </authorList>
    </citation>
    <scope>NUCLEOTIDE SEQUENCE [LARGE SCALE GENOMIC DNA]</scope>
    <source>
        <strain evidence="2">H3056</strain>
    </source>
</reference>
<dbReference type="InterPro" id="IPR035451">
    <property type="entry name" value="Ada-like_dom_sf"/>
</dbReference>
<evidence type="ECO:0000313" key="2">
    <source>
        <dbReference type="Proteomes" id="UP000270224"/>
    </source>
</evidence>
<sequence length="110" mass="12085">MRFFLFIFLSVQLSAQTVYKTPSGAKYHLASCQMVKNVSCSLPLEKALKSGLQPCKICDPPFRAVSGIISKPKKTAGTNSASQCVARTKTGARCKRKTRIGNDFCFQHLP</sequence>
<name>A0A3N0WV80_9FLAO</name>
<comment type="caution">
    <text evidence="1">The sequence shown here is derived from an EMBL/GenBank/DDBJ whole genome shotgun (WGS) entry which is preliminary data.</text>
</comment>